<organism evidence="4 5">
    <name type="scientific">Jaminaea rosea</name>
    <dbReference type="NCBI Taxonomy" id="1569628"/>
    <lineage>
        <taxon>Eukaryota</taxon>
        <taxon>Fungi</taxon>
        <taxon>Dikarya</taxon>
        <taxon>Basidiomycota</taxon>
        <taxon>Ustilaginomycotina</taxon>
        <taxon>Exobasidiomycetes</taxon>
        <taxon>Microstromatales</taxon>
        <taxon>Microstromatales incertae sedis</taxon>
        <taxon>Jaminaea</taxon>
    </lineage>
</organism>
<dbReference type="OrthoDB" id="201362at2759"/>
<dbReference type="Pfam" id="PF07896">
    <property type="entry name" value="DUF1674"/>
    <property type="match status" value="1"/>
</dbReference>
<dbReference type="GeneID" id="37029724"/>
<proteinExistence type="inferred from homology"/>
<feature type="compositionally biased region" description="Pro residues" evidence="3">
    <location>
        <begin position="64"/>
        <end position="79"/>
    </location>
</feature>
<evidence type="ECO:0000256" key="1">
    <source>
        <dbReference type="ARBA" id="ARBA00005701"/>
    </source>
</evidence>
<comment type="similarity">
    <text evidence="1">Belongs to the SDHAF4 family.</text>
</comment>
<dbReference type="PANTHER" id="PTHR28524">
    <property type="entry name" value="SUCCINATE DEHYDROGENASE ASSEMBLY FACTOR 4, MITOCHONDRIAL"/>
    <property type="match status" value="1"/>
</dbReference>
<gene>
    <name evidence="4" type="ORF">BDZ90DRAFT_256861</name>
</gene>
<dbReference type="RefSeq" id="XP_025359005.1">
    <property type="nucleotide sequence ID" value="XM_025507901.1"/>
</dbReference>
<evidence type="ECO:0000313" key="4">
    <source>
        <dbReference type="EMBL" id="PWN24393.1"/>
    </source>
</evidence>
<dbReference type="STRING" id="1569628.A0A316UK98"/>
<dbReference type="AlphaFoldDB" id="A0A316UK98"/>
<dbReference type="Proteomes" id="UP000245884">
    <property type="component" value="Unassembled WGS sequence"/>
</dbReference>
<evidence type="ECO:0000313" key="5">
    <source>
        <dbReference type="Proteomes" id="UP000245884"/>
    </source>
</evidence>
<feature type="region of interest" description="Disordered" evidence="3">
    <location>
        <begin position="31"/>
        <end position="146"/>
    </location>
</feature>
<keyword evidence="5" id="KW-1185">Reference proteome</keyword>
<dbReference type="PANTHER" id="PTHR28524:SF3">
    <property type="entry name" value="SUCCINATE DEHYDROGENASE ASSEMBLY FACTOR 4, MITOCHONDRIAL"/>
    <property type="match status" value="1"/>
</dbReference>
<dbReference type="GO" id="GO:0005739">
    <property type="term" value="C:mitochondrion"/>
    <property type="evidence" value="ECO:0007669"/>
    <property type="project" value="TreeGrafter"/>
</dbReference>
<protein>
    <recommendedName>
        <fullName evidence="2">Succinate dehydrogenase assembly factor 4, mitochondrial</fullName>
    </recommendedName>
</protein>
<accession>A0A316UK98</accession>
<evidence type="ECO:0000256" key="3">
    <source>
        <dbReference type="SAM" id="MobiDB-lite"/>
    </source>
</evidence>
<dbReference type="EMBL" id="KZ819681">
    <property type="protein sequence ID" value="PWN24393.1"/>
    <property type="molecule type" value="Genomic_DNA"/>
</dbReference>
<feature type="region of interest" description="Disordered" evidence="3">
    <location>
        <begin position="1"/>
        <end position="20"/>
    </location>
</feature>
<name>A0A316UK98_9BASI</name>
<feature type="compositionally biased region" description="Low complexity" evidence="3">
    <location>
        <begin position="31"/>
        <end position="62"/>
    </location>
</feature>
<feature type="compositionally biased region" description="Basic and acidic residues" evidence="3">
    <location>
        <begin position="107"/>
        <end position="116"/>
    </location>
</feature>
<dbReference type="InterPro" id="IPR012875">
    <property type="entry name" value="SDHF4"/>
</dbReference>
<dbReference type="GO" id="GO:0034553">
    <property type="term" value="P:mitochondrial respiratory chain complex II assembly"/>
    <property type="evidence" value="ECO:0007669"/>
    <property type="project" value="TreeGrafter"/>
</dbReference>
<sequence>MTALRHSVVSSMRAAAPRRVPHPFAASLLSRAYSSGSSSSSSGSNNSAPSKSSKSPSLNASNIQPPPTSKFNRPSPPTLPAAEQAEFNRLVAARSGQLQFNRPAPTESDKEGELHPNARRLPTPDFEGDTNPETGEVGGPKKDPLIWRGEYTYNGRATDF</sequence>
<evidence type="ECO:0000256" key="2">
    <source>
        <dbReference type="ARBA" id="ARBA00022170"/>
    </source>
</evidence>
<reference evidence="4 5" key="1">
    <citation type="journal article" date="2018" name="Mol. Biol. Evol.">
        <title>Broad Genomic Sampling Reveals a Smut Pathogenic Ancestry of the Fungal Clade Ustilaginomycotina.</title>
        <authorList>
            <person name="Kijpornyongpan T."/>
            <person name="Mondo S.J."/>
            <person name="Barry K."/>
            <person name="Sandor L."/>
            <person name="Lee J."/>
            <person name="Lipzen A."/>
            <person name="Pangilinan J."/>
            <person name="LaButti K."/>
            <person name="Hainaut M."/>
            <person name="Henrissat B."/>
            <person name="Grigoriev I.V."/>
            <person name="Spatafora J.W."/>
            <person name="Aime M.C."/>
        </authorList>
    </citation>
    <scope>NUCLEOTIDE SEQUENCE [LARGE SCALE GENOMIC DNA]</scope>
    <source>
        <strain evidence="4 5">MCA 5214</strain>
    </source>
</reference>